<gene>
    <name evidence="1" type="ORF">DM01DRAFT_330835</name>
</gene>
<reference evidence="1 2" key="1">
    <citation type="submission" date="2016-07" db="EMBL/GenBank/DDBJ databases">
        <title>Pervasive Adenine N6-methylation of Active Genes in Fungi.</title>
        <authorList>
            <consortium name="DOE Joint Genome Institute"/>
            <person name="Mondo S.J."/>
            <person name="Dannebaum R.O."/>
            <person name="Kuo R.C."/>
            <person name="Labutti K."/>
            <person name="Haridas S."/>
            <person name="Kuo A."/>
            <person name="Salamov A."/>
            <person name="Ahrendt S.R."/>
            <person name="Lipzen A."/>
            <person name="Sullivan W."/>
            <person name="Andreopoulos W.B."/>
            <person name="Clum A."/>
            <person name="Lindquist E."/>
            <person name="Daum C."/>
            <person name="Ramamoorthy G.K."/>
            <person name="Gryganskyi A."/>
            <person name="Culley D."/>
            <person name="Magnuson J.K."/>
            <person name="James T.Y."/>
            <person name="O'Malley M.A."/>
            <person name="Stajich J.E."/>
            <person name="Spatafora J.W."/>
            <person name="Visel A."/>
            <person name="Grigoriev I.V."/>
        </authorList>
    </citation>
    <scope>NUCLEOTIDE SEQUENCE [LARGE SCALE GENOMIC DNA]</scope>
    <source>
        <strain evidence="1 2">NRRL 3301</strain>
    </source>
</reference>
<dbReference type="EMBL" id="MCGT01000015">
    <property type="protein sequence ID" value="ORX53484.1"/>
    <property type="molecule type" value="Genomic_DNA"/>
</dbReference>
<protein>
    <submittedName>
        <fullName evidence="1">Uncharacterized protein</fullName>
    </submittedName>
</protein>
<sequence>MTDGLIWLFAVSPIEARDLEPNVSTIPAVTVDLNPELPEVIAQPILDLFASTAERTNLPPRPLN</sequence>
<organism evidence="1 2">
    <name type="scientific">Hesseltinella vesiculosa</name>
    <dbReference type="NCBI Taxonomy" id="101127"/>
    <lineage>
        <taxon>Eukaryota</taxon>
        <taxon>Fungi</taxon>
        <taxon>Fungi incertae sedis</taxon>
        <taxon>Mucoromycota</taxon>
        <taxon>Mucoromycotina</taxon>
        <taxon>Mucoromycetes</taxon>
        <taxon>Mucorales</taxon>
        <taxon>Cunninghamellaceae</taxon>
        <taxon>Hesseltinella</taxon>
    </lineage>
</organism>
<comment type="caution">
    <text evidence="1">The sequence shown here is derived from an EMBL/GenBank/DDBJ whole genome shotgun (WGS) entry which is preliminary data.</text>
</comment>
<keyword evidence="2" id="KW-1185">Reference proteome</keyword>
<accession>A0A1X2GGP8</accession>
<name>A0A1X2GGP8_9FUNG</name>
<dbReference type="AlphaFoldDB" id="A0A1X2GGP8"/>
<evidence type="ECO:0000313" key="1">
    <source>
        <dbReference type="EMBL" id="ORX53484.1"/>
    </source>
</evidence>
<proteinExistence type="predicted"/>
<evidence type="ECO:0000313" key="2">
    <source>
        <dbReference type="Proteomes" id="UP000242146"/>
    </source>
</evidence>
<dbReference type="Proteomes" id="UP000242146">
    <property type="component" value="Unassembled WGS sequence"/>
</dbReference>